<reference evidence="1" key="2">
    <citation type="submission" date="2020-06" db="EMBL/GenBank/DDBJ databases">
        <authorList>
            <person name="Dong N."/>
        </authorList>
    </citation>
    <scope>NUCLEOTIDE SEQUENCE</scope>
    <source>
        <strain evidence="1">210</strain>
    </source>
</reference>
<dbReference type="Proteomes" id="UP001173578">
    <property type="component" value="Unassembled WGS sequence"/>
</dbReference>
<dbReference type="Pfam" id="PF22550">
    <property type="entry name" value="CesT_Tir_1"/>
    <property type="match status" value="1"/>
</dbReference>
<evidence type="ECO:0000313" key="1">
    <source>
        <dbReference type="EMBL" id="MDM1550279.1"/>
    </source>
</evidence>
<keyword evidence="3" id="KW-1185">Reference proteome</keyword>
<organism evidence="2 3">
    <name type="scientific">Empedobacter falsenii</name>
    <dbReference type="NCBI Taxonomy" id="343874"/>
    <lineage>
        <taxon>Bacteria</taxon>
        <taxon>Pseudomonadati</taxon>
        <taxon>Bacteroidota</taxon>
        <taxon>Flavobacteriia</taxon>
        <taxon>Flavobacteriales</taxon>
        <taxon>Weeksellaceae</taxon>
        <taxon>Empedobacter</taxon>
    </lineage>
</organism>
<evidence type="ECO:0000313" key="2">
    <source>
        <dbReference type="EMBL" id="QLL59266.1"/>
    </source>
</evidence>
<dbReference type="Proteomes" id="UP000510643">
    <property type="component" value="Chromosome"/>
</dbReference>
<dbReference type="InterPro" id="IPR054345">
    <property type="entry name" value="Tir-like"/>
</dbReference>
<dbReference type="EMBL" id="JACALR010000001">
    <property type="protein sequence ID" value="MDM1550279.1"/>
    <property type="molecule type" value="Genomic_DNA"/>
</dbReference>
<evidence type="ECO:0000313" key="3">
    <source>
        <dbReference type="Proteomes" id="UP000510643"/>
    </source>
</evidence>
<accession>A0A7H9DX50</accession>
<reference evidence="1" key="3">
    <citation type="journal article" date="2022" name="Sci. Total Environ.">
        <title>Prevalence, transmission, and molecular epidemiology of tet(X)-positive bacteria among humans, animals, and environmental niches in China: An epidemiological, and genomic-based study.</title>
        <authorList>
            <person name="Dong N."/>
            <person name="Zeng Y."/>
            <person name="Cai C."/>
            <person name="Sun C."/>
            <person name="Lu J."/>
            <person name="Liu C."/>
            <person name="Zhou H."/>
            <person name="Sun Q."/>
            <person name="Shu L."/>
            <person name="Wang H."/>
            <person name="Wang Y."/>
            <person name="Wang S."/>
            <person name="Wu C."/>
            <person name="Chan E.W."/>
            <person name="Chen G."/>
            <person name="Shen Z."/>
            <person name="Chen S."/>
            <person name="Zhang R."/>
        </authorList>
    </citation>
    <scope>NUCLEOTIDE SEQUENCE</scope>
    <source>
        <strain evidence="1">210</strain>
    </source>
</reference>
<proteinExistence type="predicted"/>
<dbReference type="OrthoDB" id="361060at2"/>
<dbReference type="RefSeq" id="WP_038332747.1">
    <property type="nucleotide sequence ID" value="NZ_CP040908.1"/>
</dbReference>
<gene>
    <name evidence="2" type="ORF">FH779_14735</name>
    <name evidence="1" type="ORF">HX095_03560</name>
</gene>
<dbReference type="EMBL" id="CP040908">
    <property type="protein sequence ID" value="QLL59266.1"/>
    <property type="molecule type" value="Genomic_DNA"/>
</dbReference>
<sequence length="130" mass="15013">MNYFSKIENFIQNINYTISYKDEKEGVFMIENLLDGVQNLIVGIAPPVIIFELYLFTITNDNLEMLKALLMKNRDIIHGAFAITEDGNKVIYRYTLQIANLDQNEFEATLNSLSLLMSEYSAQLIEFSKQ</sequence>
<dbReference type="KEGG" id="efal:FH779_14735"/>
<dbReference type="AlphaFoldDB" id="A0A7H9DX50"/>
<reference evidence="2 3" key="1">
    <citation type="submission" date="2019-06" db="EMBL/GenBank/DDBJ databases">
        <title>Emergence of pandrug resistant Empedobacter falsenii in China.</title>
        <authorList>
            <person name="Dong N."/>
            <person name="Chen S."/>
            <person name="Zhang R."/>
        </authorList>
    </citation>
    <scope>NUCLEOTIDE SEQUENCE [LARGE SCALE GENOMIC DNA]</scope>
    <source>
        <strain evidence="2 3">1681-1</strain>
    </source>
</reference>
<dbReference type="Gene3D" id="3.30.1460.10">
    <property type="match status" value="1"/>
</dbReference>
<dbReference type="SUPFAM" id="SSF69635">
    <property type="entry name" value="Type III secretory system chaperone-like"/>
    <property type="match status" value="1"/>
</dbReference>
<name>A0A7H9DX50_9FLAO</name>
<protein>
    <submittedName>
        <fullName evidence="1">Molecular chaperone Tir</fullName>
    </submittedName>
    <submittedName>
        <fullName evidence="2">YbjN domain-containing protein</fullName>
    </submittedName>
</protein>
<dbReference type="GeneID" id="78402739"/>